<comment type="similarity">
    <text evidence="1">Belongs to the membrane fusion protein (MFP) (TC 8.A.1) family.</text>
</comment>
<feature type="domain" description="CusB-like beta-barrel" evidence="4">
    <location>
        <begin position="283"/>
        <end position="351"/>
    </location>
</feature>
<dbReference type="STRING" id="575540.Isop_0626"/>
<dbReference type="Pfam" id="PF25973">
    <property type="entry name" value="BSH_CzcB"/>
    <property type="match status" value="1"/>
</dbReference>
<dbReference type="SUPFAM" id="SSF111369">
    <property type="entry name" value="HlyD-like secretion proteins"/>
    <property type="match status" value="2"/>
</dbReference>
<dbReference type="InterPro" id="IPR058647">
    <property type="entry name" value="BSH_CzcB-like"/>
</dbReference>
<name>E8R0N3_ISOPI</name>
<dbReference type="KEGG" id="ipa:Isop_0626"/>
<organism evidence="7 8">
    <name type="scientific">Isosphaera pallida (strain ATCC 43644 / DSM 9630 / IS1B)</name>
    <dbReference type="NCBI Taxonomy" id="575540"/>
    <lineage>
        <taxon>Bacteria</taxon>
        <taxon>Pseudomonadati</taxon>
        <taxon>Planctomycetota</taxon>
        <taxon>Planctomycetia</taxon>
        <taxon>Isosphaerales</taxon>
        <taxon>Isosphaeraceae</taxon>
        <taxon>Isosphaera</taxon>
    </lineage>
</organism>
<reference evidence="7 8" key="2">
    <citation type="journal article" date="2011" name="Stand. Genomic Sci.">
        <title>Complete genome sequence of Isosphaera pallida type strain (IS1B).</title>
        <authorList>
            <consortium name="US DOE Joint Genome Institute (JGI-PGF)"/>
            <person name="Goker M."/>
            <person name="Cleland D."/>
            <person name="Saunders E."/>
            <person name="Lapidus A."/>
            <person name="Nolan M."/>
            <person name="Lucas S."/>
            <person name="Hammon N."/>
            <person name="Deshpande S."/>
            <person name="Cheng J.F."/>
            <person name="Tapia R."/>
            <person name="Han C."/>
            <person name="Goodwin L."/>
            <person name="Pitluck S."/>
            <person name="Liolios K."/>
            <person name="Pagani I."/>
            <person name="Ivanova N."/>
            <person name="Mavromatis K."/>
            <person name="Pati A."/>
            <person name="Chen A."/>
            <person name="Palaniappan K."/>
            <person name="Land M."/>
            <person name="Hauser L."/>
            <person name="Chang Y.J."/>
            <person name="Jeffries C.D."/>
            <person name="Detter J.C."/>
            <person name="Beck B."/>
            <person name="Woyke T."/>
            <person name="Bristow J."/>
            <person name="Eisen J.A."/>
            <person name="Markowitz V."/>
            <person name="Hugenholtz P."/>
            <person name="Kyrpides N.C."/>
            <person name="Klenk H.P."/>
        </authorList>
    </citation>
    <scope>NUCLEOTIDE SEQUENCE [LARGE SCALE GENOMIC DNA]</scope>
    <source>
        <strain evidence="8">ATCC 43644 / DSM 9630 / IS1B</strain>
    </source>
</reference>
<proteinExistence type="inferred from homology"/>
<dbReference type="OrthoDB" id="252309at2"/>
<protein>
    <submittedName>
        <fullName evidence="7">Efflux transporter, RND family, MFP subunit</fullName>
    </submittedName>
</protein>
<dbReference type="Pfam" id="PF25975">
    <property type="entry name" value="CzcB_C"/>
    <property type="match status" value="1"/>
</dbReference>
<dbReference type="Proteomes" id="UP000008631">
    <property type="component" value="Chromosome"/>
</dbReference>
<dbReference type="HOGENOM" id="CLU_018816_17_0_0"/>
<dbReference type="InterPro" id="IPR058792">
    <property type="entry name" value="Beta-barrel_RND_2"/>
</dbReference>
<dbReference type="NCBIfam" id="TIGR01730">
    <property type="entry name" value="RND_mfp"/>
    <property type="match status" value="1"/>
</dbReference>
<dbReference type="Gene3D" id="2.40.30.170">
    <property type="match status" value="1"/>
</dbReference>
<dbReference type="GO" id="GO:0015562">
    <property type="term" value="F:efflux transmembrane transporter activity"/>
    <property type="evidence" value="ECO:0007669"/>
    <property type="project" value="TreeGrafter"/>
</dbReference>
<accession>E8R0N3</accession>
<keyword evidence="8" id="KW-1185">Reference proteome</keyword>
<dbReference type="AlphaFoldDB" id="E8R0N3"/>
<dbReference type="EMBL" id="CP002353">
    <property type="protein sequence ID" value="ADV61218.1"/>
    <property type="molecule type" value="Genomic_DNA"/>
</dbReference>
<gene>
    <name evidence="7" type="ordered locus">Isop_0626</name>
</gene>
<dbReference type="InterPro" id="IPR058649">
    <property type="entry name" value="CzcB_C"/>
</dbReference>
<dbReference type="GO" id="GO:1990281">
    <property type="term" value="C:efflux pump complex"/>
    <property type="evidence" value="ECO:0007669"/>
    <property type="project" value="TreeGrafter"/>
</dbReference>
<dbReference type="RefSeq" id="WP_013563507.1">
    <property type="nucleotide sequence ID" value="NC_014962.1"/>
</dbReference>
<evidence type="ECO:0000256" key="1">
    <source>
        <dbReference type="ARBA" id="ARBA00009477"/>
    </source>
</evidence>
<dbReference type="Gene3D" id="2.40.50.100">
    <property type="match status" value="1"/>
</dbReference>
<dbReference type="eggNOG" id="COG0845">
    <property type="taxonomic scope" value="Bacteria"/>
</dbReference>
<evidence type="ECO:0000313" key="7">
    <source>
        <dbReference type="EMBL" id="ADV61218.1"/>
    </source>
</evidence>
<reference key="1">
    <citation type="submission" date="2010-11" db="EMBL/GenBank/DDBJ databases">
        <title>The complete sequence of chromosome of Isophaera pallida ATCC 43644.</title>
        <authorList>
            <consortium name="US DOE Joint Genome Institute (JGI-PGF)"/>
            <person name="Lucas S."/>
            <person name="Copeland A."/>
            <person name="Lapidus A."/>
            <person name="Bruce D."/>
            <person name="Goodwin L."/>
            <person name="Pitluck S."/>
            <person name="Kyrpides N."/>
            <person name="Mavromatis K."/>
            <person name="Pagani I."/>
            <person name="Ivanova N."/>
            <person name="Saunders E."/>
            <person name="Brettin T."/>
            <person name="Detter J.C."/>
            <person name="Han C."/>
            <person name="Tapia R."/>
            <person name="Land M."/>
            <person name="Hauser L."/>
            <person name="Markowitz V."/>
            <person name="Cheng J.-F."/>
            <person name="Hugenholtz P."/>
            <person name="Woyke T."/>
            <person name="Wu D."/>
            <person name="Eisen J.A."/>
        </authorList>
    </citation>
    <scope>NUCLEOTIDE SEQUENCE</scope>
    <source>
        <strain>ATCC 43644</strain>
    </source>
</reference>
<sequence>MPISFGFRPRDGDAAESCERSLVGACLVGQLRCGLAVVALTTGLAGCSQSGSSAGVSESDIVETTVPKVEVIRAADHLWPLTARIQGSLVGDEQAQIGARVAGRVESVTVDLGSRVATGDILAVLDQNEFALKVRLAQARVAQTRAALGLSEGQTRDDLAVDQVPSVRQEKALLDEAKALYDRSVTLAARNAITPEEFRRFEAQYQVARARHAAAINQVEELLAQYEGALADFDLARQEQADSIVRAPFDGIVAERFVAPGIYLAEGRPVVTLVRVDPLRYRAGVPERLAMNVALGQEVRIFLEGRDTPLIAQVTRISPSLDVLSRSLTIEADLPNPEGAYRAGLFAEAEIVIDPQARAVVLPAQAVSDFAGVEKVWMVQDGQAVGRPIQTGRREGHLVEIVSGLQVGDLVLAKAREGRGGPVQAVIAPAESSAPAVAAEPPARPPVQPRSAGVIIN</sequence>
<dbReference type="InParanoid" id="E8R0N3"/>
<evidence type="ECO:0000313" key="8">
    <source>
        <dbReference type="Proteomes" id="UP000008631"/>
    </source>
</evidence>
<dbReference type="Pfam" id="PF25954">
    <property type="entry name" value="Beta-barrel_RND_2"/>
    <property type="match status" value="1"/>
</dbReference>
<evidence type="ECO:0000259" key="6">
    <source>
        <dbReference type="Pfam" id="PF25975"/>
    </source>
</evidence>
<feature type="region of interest" description="Disordered" evidence="3">
    <location>
        <begin position="434"/>
        <end position="457"/>
    </location>
</feature>
<evidence type="ECO:0000256" key="3">
    <source>
        <dbReference type="SAM" id="MobiDB-lite"/>
    </source>
</evidence>
<evidence type="ECO:0000256" key="2">
    <source>
        <dbReference type="SAM" id="Coils"/>
    </source>
</evidence>
<feature type="domain" description="CzcB-like C-terminal circularly permuted SH3-like" evidence="6">
    <location>
        <begin position="360"/>
        <end position="412"/>
    </location>
</feature>
<evidence type="ECO:0000259" key="5">
    <source>
        <dbReference type="Pfam" id="PF25973"/>
    </source>
</evidence>
<dbReference type="Gene3D" id="2.40.420.20">
    <property type="match status" value="1"/>
</dbReference>
<feature type="domain" description="CzcB-like barrel-sandwich hybrid" evidence="5">
    <location>
        <begin position="94"/>
        <end position="272"/>
    </location>
</feature>
<feature type="coiled-coil region" evidence="2">
    <location>
        <begin position="205"/>
        <end position="239"/>
    </location>
</feature>
<keyword evidence="2" id="KW-0175">Coiled coil</keyword>
<dbReference type="InterPro" id="IPR006143">
    <property type="entry name" value="RND_pump_MFP"/>
</dbReference>
<dbReference type="PANTHER" id="PTHR30469">
    <property type="entry name" value="MULTIDRUG RESISTANCE PROTEIN MDTA"/>
    <property type="match status" value="1"/>
</dbReference>
<evidence type="ECO:0000259" key="4">
    <source>
        <dbReference type="Pfam" id="PF25954"/>
    </source>
</evidence>